<organism evidence="3 4">
    <name type="scientific">Adineta steineri</name>
    <dbReference type="NCBI Taxonomy" id="433720"/>
    <lineage>
        <taxon>Eukaryota</taxon>
        <taxon>Metazoa</taxon>
        <taxon>Spiralia</taxon>
        <taxon>Gnathifera</taxon>
        <taxon>Rotifera</taxon>
        <taxon>Eurotatoria</taxon>
        <taxon>Bdelloidea</taxon>
        <taxon>Adinetida</taxon>
        <taxon>Adinetidae</taxon>
        <taxon>Adineta</taxon>
    </lineage>
</organism>
<dbReference type="Proteomes" id="UP000663877">
    <property type="component" value="Unassembled WGS sequence"/>
</dbReference>
<dbReference type="EMBL" id="CAJNOM010005655">
    <property type="protein sequence ID" value="CAF1665285.1"/>
    <property type="molecule type" value="Genomic_DNA"/>
</dbReference>
<evidence type="ECO:0000313" key="4">
    <source>
        <dbReference type="Proteomes" id="UP000663832"/>
    </source>
</evidence>
<feature type="region of interest" description="Disordered" evidence="1">
    <location>
        <begin position="1"/>
        <end position="52"/>
    </location>
</feature>
<protein>
    <submittedName>
        <fullName evidence="3">Uncharacterized protein</fullName>
    </submittedName>
</protein>
<dbReference type="Proteomes" id="UP000663832">
    <property type="component" value="Unassembled WGS sequence"/>
</dbReference>
<dbReference type="EMBL" id="CAJNOI010005249">
    <property type="protein sequence ID" value="CAF1562357.1"/>
    <property type="molecule type" value="Genomic_DNA"/>
</dbReference>
<dbReference type="AlphaFoldDB" id="A0A816FS49"/>
<evidence type="ECO:0000313" key="3">
    <source>
        <dbReference type="EMBL" id="CAF1665285.1"/>
    </source>
</evidence>
<comment type="caution">
    <text evidence="3">The sequence shown here is derived from an EMBL/GenBank/DDBJ whole genome shotgun (WGS) entry which is preliminary data.</text>
</comment>
<evidence type="ECO:0000256" key="1">
    <source>
        <dbReference type="SAM" id="MobiDB-lite"/>
    </source>
</evidence>
<sequence length="117" mass="13093">MPNRNRNQSREGNEENANEQQENAVTPVDEQNNNVANNNNPNPTPPAPARASTWDTIKSMAFRMLMFYFVTQFFRRSPASNTAGNSTLSTNLNSGFTPGNLYANGDLLVMNFSFEKK</sequence>
<evidence type="ECO:0000313" key="2">
    <source>
        <dbReference type="EMBL" id="CAF1562357.1"/>
    </source>
</evidence>
<feature type="compositionally biased region" description="Low complexity" evidence="1">
    <location>
        <begin position="32"/>
        <end position="41"/>
    </location>
</feature>
<accession>A0A816FS49</accession>
<keyword evidence="4" id="KW-1185">Reference proteome</keyword>
<reference evidence="3" key="1">
    <citation type="submission" date="2021-02" db="EMBL/GenBank/DDBJ databases">
        <authorList>
            <person name="Nowell W R."/>
        </authorList>
    </citation>
    <scope>NUCLEOTIDE SEQUENCE</scope>
</reference>
<name>A0A816FS49_9BILA</name>
<gene>
    <name evidence="2" type="ORF">BJG266_LOCUS47055</name>
    <name evidence="3" type="ORF">QVE165_LOCUS64095</name>
</gene>
<feature type="non-terminal residue" evidence="3">
    <location>
        <position position="117"/>
    </location>
</feature>
<proteinExistence type="predicted"/>